<reference evidence="3" key="1">
    <citation type="submission" date="2023-03" db="EMBL/GenBank/DDBJ databases">
        <title>Mesosutterella sp. nov. isolated from porcine feces.</title>
        <authorList>
            <person name="Yu S."/>
        </authorList>
    </citation>
    <scope>NUCLEOTIDE SEQUENCE</scope>
    <source>
        <strain evidence="3">AGMB02718</strain>
    </source>
</reference>
<comment type="caution">
    <text evidence="3">The sequence shown here is derived from an EMBL/GenBank/DDBJ whole genome shotgun (WGS) entry which is preliminary data.</text>
</comment>
<organism evidence="3 4">
    <name type="scientific">Mesosutterella faecium</name>
    <dbReference type="NCBI Taxonomy" id="2925194"/>
    <lineage>
        <taxon>Bacteria</taxon>
        <taxon>Pseudomonadati</taxon>
        <taxon>Pseudomonadota</taxon>
        <taxon>Betaproteobacteria</taxon>
        <taxon>Burkholderiales</taxon>
        <taxon>Sutterellaceae</taxon>
        <taxon>Mesosutterella</taxon>
    </lineage>
</organism>
<evidence type="ECO:0000259" key="2">
    <source>
        <dbReference type="Pfam" id="PF13635"/>
    </source>
</evidence>
<feature type="domain" description="AAA" evidence="1">
    <location>
        <begin position="18"/>
        <end position="139"/>
    </location>
</feature>
<sequence>MEYVSRLLSDAIRKSPKNKAVILFGARRAGKTTLLSHLLGNSDARWFSGDHSADVQMLTSLASAADLRVLLDGISSIVIDEAQKIPNIGLLIKRLADLGSSVRVFATASGSLDLADGVMESAAGRIRRFALWPLTIEEIALHTSWLDAVRSLPERLVFGSYPSIVLDPEEAKGSLTAYYDTLLFKDIFSCSGVRKHPAFLRLVEILAYRIGRMSTAESLARECDLSAGTVESYLGLLEESFIIKILPSYAANHANELKKSKKIYFCDLGVRNTAIADFSPFSTRPPEEQGALFENYFVMERIKRHSYKDRFVQHYFWRNKAGSEVDLIELNDDQMQAFEIKLNRSDVKTPSAFAAAYPGASFHVVNQSNFYRYFAEPETPKA</sequence>
<proteinExistence type="predicted"/>
<dbReference type="EMBL" id="JAKZJU020000001">
    <property type="protein sequence ID" value="MDL2060253.1"/>
    <property type="molecule type" value="Genomic_DNA"/>
</dbReference>
<evidence type="ECO:0000313" key="4">
    <source>
        <dbReference type="Proteomes" id="UP001165481"/>
    </source>
</evidence>
<dbReference type="PANTHER" id="PTHR43566">
    <property type="entry name" value="CONSERVED PROTEIN"/>
    <property type="match status" value="1"/>
</dbReference>
<dbReference type="Proteomes" id="UP001165481">
    <property type="component" value="Unassembled WGS sequence"/>
</dbReference>
<dbReference type="InterPro" id="IPR041682">
    <property type="entry name" value="AAA_14"/>
</dbReference>
<dbReference type="Pfam" id="PF13173">
    <property type="entry name" value="AAA_14"/>
    <property type="match status" value="1"/>
</dbReference>
<dbReference type="RefSeq" id="WP_243376739.1">
    <property type="nucleotide sequence ID" value="NZ_JAKZJU020000001.1"/>
</dbReference>
<name>A0ABT7IPD3_9BURK</name>
<keyword evidence="3" id="KW-0067">ATP-binding</keyword>
<dbReference type="PANTHER" id="PTHR43566:SF1">
    <property type="entry name" value="AAA+ ATPASE DOMAIN-CONTAINING PROTEIN"/>
    <property type="match status" value="1"/>
</dbReference>
<keyword evidence="3" id="KW-0547">Nucleotide-binding</keyword>
<gene>
    <name evidence="3" type="ORF">MUN46_009930</name>
</gene>
<dbReference type="GO" id="GO:0005524">
    <property type="term" value="F:ATP binding"/>
    <property type="evidence" value="ECO:0007669"/>
    <property type="project" value="UniProtKB-KW"/>
</dbReference>
<feature type="domain" description="DUF4143" evidence="2">
    <location>
        <begin position="185"/>
        <end position="342"/>
    </location>
</feature>
<protein>
    <submittedName>
        <fullName evidence="3">ATP-binding protein</fullName>
    </submittedName>
</protein>
<dbReference type="Pfam" id="PF13635">
    <property type="entry name" value="DUF4143"/>
    <property type="match status" value="1"/>
</dbReference>
<keyword evidence="4" id="KW-1185">Reference proteome</keyword>
<dbReference type="InterPro" id="IPR027417">
    <property type="entry name" value="P-loop_NTPase"/>
</dbReference>
<dbReference type="SUPFAM" id="SSF52540">
    <property type="entry name" value="P-loop containing nucleoside triphosphate hydrolases"/>
    <property type="match status" value="1"/>
</dbReference>
<evidence type="ECO:0000313" key="3">
    <source>
        <dbReference type="EMBL" id="MDL2060253.1"/>
    </source>
</evidence>
<evidence type="ECO:0000259" key="1">
    <source>
        <dbReference type="Pfam" id="PF13173"/>
    </source>
</evidence>
<accession>A0ABT7IPD3</accession>
<dbReference type="InterPro" id="IPR025420">
    <property type="entry name" value="DUF4143"/>
</dbReference>